<feature type="non-terminal residue" evidence="2">
    <location>
        <position position="1"/>
    </location>
</feature>
<dbReference type="InterPro" id="IPR049331">
    <property type="entry name" value="Top1B_N_bact"/>
</dbReference>
<name>A0A382J059_9ZZZZ</name>
<protein>
    <recommendedName>
        <fullName evidence="1">DNA topoisomerase IB N-terminal domain-containing protein</fullName>
    </recommendedName>
</protein>
<gene>
    <name evidence="2" type="ORF">METZ01_LOCUS258042</name>
</gene>
<evidence type="ECO:0000259" key="1">
    <source>
        <dbReference type="Pfam" id="PF21338"/>
    </source>
</evidence>
<sequence>YGGNFILTKGADLKKLPPPQDYLRMVEELLNGLDSRLLDMLQCAAVLGKSFRSSIISEIFKVDMLDFLEMVKGAEAKQIVKDVSEEDDIYEFIEKRMVGIFRNLRKREDEEEFIPQMVREYHKRYVEIKEKEIKEKNISQNQIPYRDILSLASHSRAVADVYPRKALLYNSLAAARAFSRGLFKVANGFFKNALIILNSLKSSEKTEKALQLYIDYAKCKLDEQTSFDEVDELITRAWTEIAGLHYSTVDDQGIRRERENKVEAEWQYFNSDGDNINEAETVSRIRMLKIPDDWENVWINPNPDGHMQAAVQSKDNDEEKITHPKYHAGLDGVKSGAQSVDEKYSWAQIEIR</sequence>
<evidence type="ECO:0000313" key="2">
    <source>
        <dbReference type="EMBL" id="SVC05188.1"/>
    </source>
</evidence>
<dbReference type="EMBL" id="UINC01070779">
    <property type="protein sequence ID" value="SVC05188.1"/>
    <property type="molecule type" value="Genomic_DNA"/>
</dbReference>
<accession>A0A382J059</accession>
<dbReference type="SUPFAM" id="SSF55869">
    <property type="entry name" value="DNA topoisomerase I domain"/>
    <property type="match status" value="1"/>
</dbReference>
<dbReference type="Gene3D" id="3.30.66.10">
    <property type="entry name" value="DNA topoisomerase I domain"/>
    <property type="match status" value="1"/>
</dbReference>
<reference evidence="2" key="1">
    <citation type="submission" date="2018-05" db="EMBL/GenBank/DDBJ databases">
        <authorList>
            <person name="Lanie J.A."/>
            <person name="Ng W.-L."/>
            <person name="Kazmierczak K.M."/>
            <person name="Andrzejewski T.M."/>
            <person name="Davidsen T.M."/>
            <person name="Wayne K.J."/>
            <person name="Tettelin H."/>
            <person name="Glass J.I."/>
            <person name="Rusch D."/>
            <person name="Podicherti R."/>
            <person name="Tsui H.-C.T."/>
            <person name="Winkler M.E."/>
        </authorList>
    </citation>
    <scope>NUCLEOTIDE SEQUENCE</scope>
</reference>
<dbReference type="InterPro" id="IPR035447">
    <property type="entry name" value="DNA_topo_I_N_sf"/>
</dbReference>
<dbReference type="AlphaFoldDB" id="A0A382J059"/>
<dbReference type="Pfam" id="PF21338">
    <property type="entry name" value="Top1B_N_bact"/>
    <property type="match status" value="1"/>
</dbReference>
<proteinExistence type="predicted"/>
<feature type="domain" description="DNA topoisomerase IB N-terminal" evidence="1">
    <location>
        <begin position="266"/>
        <end position="309"/>
    </location>
</feature>
<feature type="non-terminal residue" evidence="2">
    <location>
        <position position="352"/>
    </location>
</feature>
<organism evidence="2">
    <name type="scientific">marine metagenome</name>
    <dbReference type="NCBI Taxonomy" id="408172"/>
    <lineage>
        <taxon>unclassified sequences</taxon>
        <taxon>metagenomes</taxon>
        <taxon>ecological metagenomes</taxon>
    </lineage>
</organism>